<evidence type="ECO:0000259" key="3">
    <source>
        <dbReference type="PROSITE" id="PS50041"/>
    </source>
</evidence>
<organism evidence="4 5">
    <name type="scientific">Myripristis murdjan</name>
    <name type="common">pinecone soldierfish</name>
    <dbReference type="NCBI Taxonomy" id="586833"/>
    <lineage>
        <taxon>Eukaryota</taxon>
        <taxon>Metazoa</taxon>
        <taxon>Chordata</taxon>
        <taxon>Craniata</taxon>
        <taxon>Vertebrata</taxon>
        <taxon>Euteleostomi</taxon>
        <taxon>Actinopterygii</taxon>
        <taxon>Neopterygii</taxon>
        <taxon>Teleostei</taxon>
        <taxon>Neoteleostei</taxon>
        <taxon>Acanthomorphata</taxon>
        <taxon>Holocentriformes</taxon>
        <taxon>Holocentridae</taxon>
        <taxon>Myripristis</taxon>
    </lineage>
</organism>
<dbReference type="InterPro" id="IPR016186">
    <property type="entry name" value="C-type_lectin-like/link_sf"/>
</dbReference>
<dbReference type="PROSITE" id="PS50041">
    <property type="entry name" value="C_TYPE_LECTIN_2"/>
    <property type="match status" value="2"/>
</dbReference>
<dbReference type="Pfam" id="PF00059">
    <property type="entry name" value="Lectin_C"/>
    <property type="match status" value="2"/>
</dbReference>
<feature type="signal peptide" evidence="2">
    <location>
        <begin position="1"/>
        <end position="23"/>
    </location>
</feature>
<reference evidence="4" key="3">
    <citation type="submission" date="2025-09" db="UniProtKB">
        <authorList>
            <consortium name="Ensembl"/>
        </authorList>
    </citation>
    <scope>IDENTIFICATION</scope>
</reference>
<evidence type="ECO:0000313" key="4">
    <source>
        <dbReference type="Ensembl" id="ENSMMDP00005003051.1"/>
    </source>
</evidence>
<dbReference type="SUPFAM" id="SSF56436">
    <property type="entry name" value="C-type lectin-like"/>
    <property type="match status" value="2"/>
</dbReference>
<dbReference type="GeneTree" id="ENSGT00940000163460"/>
<protein>
    <submittedName>
        <fullName evidence="4">Zgc:194252</fullName>
    </submittedName>
</protein>
<dbReference type="InterPro" id="IPR016187">
    <property type="entry name" value="CTDL_fold"/>
</dbReference>
<evidence type="ECO:0000313" key="5">
    <source>
        <dbReference type="Proteomes" id="UP000472263"/>
    </source>
</evidence>
<dbReference type="PROSITE" id="PS00615">
    <property type="entry name" value="C_TYPE_LECTIN_1"/>
    <property type="match status" value="1"/>
</dbReference>
<dbReference type="PANTHER" id="PTHR45784">
    <property type="entry name" value="C-TYPE LECTIN DOMAIN FAMILY 20 MEMBER A-RELATED"/>
    <property type="match status" value="1"/>
</dbReference>
<evidence type="ECO:0000256" key="2">
    <source>
        <dbReference type="SAM" id="SignalP"/>
    </source>
</evidence>
<dbReference type="Ensembl" id="ENSMMDT00005003113.1">
    <property type="protein sequence ID" value="ENSMMDP00005003051.1"/>
    <property type="gene ID" value="ENSMMDG00005001710.1"/>
</dbReference>
<keyword evidence="1" id="KW-1015">Disulfide bond</keyword>
<dbReference type="InParanoid" id="A0A667X207"/>
<dbReference type="InterPro" id="IPR018378">
    <property type="entry name" value="C-type_lectin_CS"/>
</dbReference>
<sequence length="249" mass="28738">MTKTAVRLRLLTALCMLVFCVVGKHIYVSKKMSWSEARKYCMEHHTDLSTVHSQEEHAQLNDIRDNNSRCWIGLYRDGNILKWSDGEKATLWTGSHPIHVNKSVDNGCMVLHKNGLAETDCNKERPFLCFENCLVLVKENKTWEEAMEHCRHHHTDLASLPSESTLSHALRISKEAQTEHVWTSLRYLADSWLWVNRDAGERQAWHQEMPQCPAWSHRCGVISLEGKPWGSWNCGDKLNFICSKNTKVP</sequence>
<accession>A0A667X207</accession>
<evidence type="ECO:0000256" key="1">
    <source>
        <dbReference type="ARBA" id="ARBA00023157"/>
    </source>
</evidence>
<dbReference type="PANTHER" id="PTHR45784:SF8">
    <property type="entry name" value="C-TYPE MANNOSE RECEPTOR 2-RELATED"/>
    <property type="match status" value="1"/>
</dbReference>
<reference evidence="4" key="2">
    <citation type="submission" date="2025-08" db="UniProtKB">
        <authorList>
            <consortium name="Ensembl"/>
        </authorList>
    </citation>
    <scope>IDENTIFICATION</scope>
</reference>
<keyword evidence="2" id="KW-0732">Signal</keyword>
<proteinExistence type="predicted"/>
<feature type="chain" id="PRO_5025627255" evidence="2">
    <location>
        <begin position="24"/>
        <end position="249"/>
    </location>
</feature>
<dbReference type="AlphaFoldDB" id="A0A667X207"/>
<feature type="domain" description="C-type lectin" evidence="3">
    <location>
        <begin position="25"/>
        <end position="130"/>
    </location>
</feature>
<dbReference type="Gene3D" id="3.10.100.10">
    <property type="entry name" value="Mannose-Binding Protein A, subunit A"/>
    <property type="match status" value="2"/>
</dbReference>
<reference evidence="4" key="1">
    <citation type="submission" date="2019-06" db="EMBL/GenBank/DDBJ databases">
        <authorList>
            <consortium name="Wellcome Sanger Institute Data Sharing"/>
        </authorList>
    </citation>
    <scope>NUCLEOTIDE SEQUENCE [LARGE SCALE GENOMIC DNA]</scope>
</reference>
<keyword evidence="5" id="KW-1185">Reference proteome</keyword>
<dbReference type="SMART" id="SM00034">
    <property type="entry name" value="CLECT"/>
    <property type="match status" value="2"/>
</dbReference>
<feature type="domain" description="C-type lectin" evidence="3">
    <location>
        <begin position="133"/>
        <end position="243"/>
    </location>
</feature>
<name>A0A667X207_9TELE</name>
<dbReference type="InterPro" id="IPR001304">
    <property type="entry name" value="C-type_lectin-like"/>
</dbReference>
<dbReference type="Proteomes" id="UP000472263">
    <property type="component" value="Chromosome 5"/>
</dbReference>